<dbReference type="PROSITE" id="PS50885">
    <property type="entry name" value="HAMP"/>
    <property type="match status" value="1"/>
</dbReference>
<evidence type="ECO:0000256" key="7">
    <source>
        <dbReference type="SAM" id="Phobius"/>
    </source>
</evidence>
<comment type="subcellular location">
    <subcellularLocation>
        <location evidence="1">Cell inner membrane</location>
        <topology evidence="1">Multi-pass membrane protein</topology>
    </subcellularLocation>
</comment>
<dbReference type="PANTHER" id="PTHR32089:SF112">
    <property type="entry name" value="LYSOZYME-LIKE PROTEIN-RELATED"/>
    <property type="match status" value="1"/>
</dbReference>
<accession>A0ABS5GJL4</accession>
<keyword evidence="7" id="KW-0472">Membrane</keyword>
<keyword evidence="7" id="KW-0812">Transmembrane</keyword>
<feature type="domain" description="HAMP" evidence="10">
    <location>
        <begin position="218"/>
        <end position="270"/>
    </location>
</feature>
<evidence type="ECO:0000256" key="2">
    <source>
        <dbReference type="ARBA" id="ARBA00022519"/>
    </source>
</evidence>
<feature type="transmembrane region" description="Helical" evidence="7">
    <location>
        <begin position="12"/>
        <end position="32"/>
    </location>
</feature>
<reference evidence="12" key="1">
    <citation type="journal article" date="2021" name="ISME J.">
        <title>Evolutionary origin and ecological implication of a unique nif island in free-living Bradyrhizobium lineages.</title>
        <authorList>
            <person name="Tao J."/>
        </authorList>
    </citation>
    <scope>NUCLEOTIDE SEQUENCE [LARGE SCALE GENOMIC DNA]</scope>
    <source>
        <strain evidence="12">SZCCT0094</strain>
    </source>
</reference>
<evidence type="ECO:0000256" key="3">
    <source>
        <dbReference type="ARBA" id="ARBA00023224"/>
    </source>
</evidence>
<evidence type="ECO:0000313" key="11">
    <source>
        <dbReference type="EMBL" id="MBR1141522.1"/>
    </source>
</evidence>
<keyword evidence="2" id="KW-0997">Cell inner membrane</keyword>
<evidence type="ECO:0000256" key="6">
    <source>
        <dbReference type="SAM" id="Coils"/>
    </source>
</evidence>
<dbReference type="EMBL" id="JAFCLK010000071">
    <property type="protein sequence ID" value="MBR1141522.1"/>
    <property type="molecule type" value="Genomic_DNA"/>
</dbReference>
<evidence type="ECO:0000256" key="5">
    <source>
        <dbReference type="PROSITE-ProRule" id="PRU00284"/>
    </source>
</evidence>
<dbReference type="CDD" id="cd06225">
    <property type="entry name" value="HAMP"/>
    <property type="match status" value="1"/>
</dbReference>
<evidence type="ECO:0000259" key="8">
    <source>
        <dbReference type="PROSITE" id="PS50111"/>
    </source>
</evidence>
<protein>
    <submittedName>
        <fullName evidence="11">Methyl-accepting chemotaxis protein</fullName>
    </submittedName>
</protein>
<comment type="caution">
    <text evidence="11">The sequence shown here is derived from an EMBL/GenBank/DDBJ whole genome shotgun (WGS) entry which is preliminary data.</text>
</comment>
<feature type="domain" description="Methyl-accepting transducer" evidence="8">
    <location>
        <begin position="305"/>
        <end position="534"/>
    </location>
</feature>
<dbReference type="InterPro" id="IPR004089">
    <property type="entry name" value="MCPsignal_dom"/>
</dbReference>
<feature type="coiled-coil region" evidence="6">
    <location>
        <begin position="78"/>
        <end position="105"/>
    </location>
</feature>
<keyword evidence="3 5" id="KW-0807">Transducer</keyword>
<dbReference type="SMART" id="SM00304">
    <property type="entry name" value="HAMP"/>
    <property type="match status" value="1"/>
</dbReference>
<dbReference type="Proteomes" id="UP001314635">
    <property type="component" value="Unassembled WGS sequence"/>
</dbReference>
<feature type="domain" description="T-SNARE coiled-coil homology" evidence="9">
    <location>
        <begin position="464"/>
        <end position="526"/>
    </location>
</feature>
<dbReference type="Gene3D" id="1.10.287.950">
    <property type="entry name" value="Methyl-accepting chemotaxis protein"/>
    <property type="match status" value="1"/>
</dbReference>
<keyword evidence="7" id="KW-1133">Transmembrane helix</keyword>
<keyword evidence="2" id="KW-1003">Cell membrane</keyword>
<proteinExistence type="inferred from homology"/>
<dbReference type="PANTHER" id="PTHR32089">
    <property type="entry name" value="METHYL-ACCEPTING CHEMOTAXIS PROTEIN MCPB"/>
    <property type="match status" value="1"/>
</dbReference>
<sequence length="568" mass="60515">MSLLSRFRVLTKILAIVILMAGVAGTISWFAIDALATVAEGAALMKSAANRALLAARANQNVIALNRAEFRAALDPRNENREAALKVVEEQRKQFAERLEEVAKTKDDQARAMIPDVRSLYDEYVKGMEETFRVITAAKDMQISEQAEKMRDAALKSRANSEKLQAKMKDVADRLTTRVDNLAKAAEDQYQQTSRMLVTMAALGIVLGLSLGFVIGQFGIAKPMRALVAVLQRMAKGEEVAISGEGRGDEIGETAQAVNEIKIMLAEKARQEAEAKVAMDKMMAEKRRADMHQMADNFEQAVGQIVETVSHASTELEASATSLSTTATRSQTLATTVASASHEASTNVQSVASATEEMASSVNEISRQVQESARMASDAVDQARRTNERVGELSKAATRIGDVVELINTIAGQTNLLALNATIEAARAGEAGRGFAVVASEVKALAEQTAKATGEIGQQIGSIQAATQESVGAIREISGTIEKLSEISSTIAAAVEEQGAATQEISRNIQQAAIGTQQVSANISEVQRGAGETGSASSQVLSAAQMLSGDSNRLKVEVDRFLSTVRAA</sequence>
<evidence type="ECO:0000313" key="12">
    <source>
        <dbReference type="Proteomes" id="UP001314635"/>
    </source>
</evidence>
<evidence type="ECO:0000259" key="10">
    <source>
        <dbReference type="PROSITE" id="PS50885"/>
    </source>
</evidence>
<name>A0ABS5GJL4_9BRAD</name>
<keyword evidence="6" id="KW-0175">Coiled coil</keyword>
<dbReference type="PROSITE" id="PS50111">
    <property type="entry name" value="CHEMOTAXIS_TRANSDUC_2"/>
    <property type="match status" value="1"/>
</dbReference>
<dbReference type="SUPFAM" id="SSF58104">
    <property type="entry name" value="Methyl-accepting chemotaxis protein (MCP) signaling domain"/>
    <property type="match status" value="1"/>
</dbReference>
<feature type="transmembrane region" description="Helical" evidence="7">
    <location>
        <begin position="196"/>
        <end position="215"/>
    </location>
</feature>
<keyword evidence="12" id="KW-1185">Reference proteome</keyword>
<gene>
    <name evidence="11" type="ORF">JQ619_37835</name>
</gene>
<evidence type="ECO:0000259" key="9">
    <source>
        <dbReference type="PROSITE" id="PS50192"/>
    </source>
</evidence>
<dbReference type="Pfam" id="PF00015">
    <property type="entry name" value="MCPsignal"/>
    <property type="match status" value="1"/>
</dbReference>
<dbReference type="InterPro" id="IPR003660">
    <property type="entry name" value="HAMP_dom"/>
</dbReference>
<dbReference type="Gene3D" id="6.10.340.10">
    <property type="match status" value="1"/>
</dbReference>
<dbReference type="SMART" id="SM00283">
    <property type="entry name" value="MA"/>
    <property type="match status" value="1"/>
</dbReference>
<dbReference type="InterPro" id="IPR004090">
    <property type="entry name" value="Chemotax_Me-accpt_rcpt"/>
</dbReference>
<organism evidence="11 12">
    <name type="scientific">Bradyrhizobium denitrificans</name>
    <dbReference type="NCBI Taxonomy" id="2734912"/>
    <lineage>
        <taxon>Bacteria</taxon>
        <taxon>Pseudomonadati</taxon>
        <taxon>Pseudomonadota</taxon>
        <taxon>Alphaproteobacteria</taxon>
        <taxon>Hyphomicrobiales</taxon>
        <taxon>Nitrobacteraceae</taxon>
        <taxon>Bradyrhizobium</taxon>
    </lineage>
</organism>
<evidence type="ECO:0000256" key="1">
    <source>
        <dbReference type="ARBA" id="ARBA00004429"/>
    </source>
</evidence>
<evidence type="ECO:0000256" key="4">
    <source>
        <dbReference type="ARBA" id="ARBA00029447"/>
    </source>
</evidence>
<dbReference type="RefSeq" id="WP_211400832.1">
    <property type="nucleotide sequence ID" value="NZ_JAFCLK010000071.1"/>
</dbReference>
<dbReference type="PRINTS" id="PR00260">
    <property type="entry name" value="CHEMTRNSDUCR"/>
</dbReference>
<dbReference type="PROSITE" id="PS50192">
    <property type="entry name" value="T_SNARE"/>
    <property type="match status" value="1"/>
</dbReference>
<dbReference type="InterPro" id="IPR000727">
    <property type="entry name" value="T_SNARE_dom"/>
</dbReference>
<comment type="similarity">
    <text evidence="4">Belongs to the methyl-accepting chemotaxis (MCP) protein family.</text>
</comment>